<feature type="region of interest" description="Disordered" evidence="1">
    <location>
        <begin position="54"/>
        <end position="90"/>
    </location>
</feature>
<evidence type="ECO:0000256" key="1">
    <source>
        <dbReference type="SAM" id="MobiDB-lite"/>
    </source>
</evidence>
<dbReference type="EMBL" id="KZ613502">
    <property type="protein sequence ID" value="PMD16988.1"/>
    <property type="molecule type" value="Genomic_DNA"/>
</dbReference>
<evidence type="ECO:0000313" key="3">
    <source>
        <dbReference type="Proteomes" id="UP000235672"/>
    </source>
</evidence>
<evidence type="ECO:0000313" key="2">
    <source>
        <dbReference type="EMBL" id="PMD16988.1"/>
    </source>
</evidence>
<sequence length="90" mass="10264">MAGQQERCCWWERVAEIDLELSDREIMQEFALVLRPSAEERILDGVTAWPRAYSSSGHVKAETDPEQLSQAAREASEKGIVRRGPWALQH</sequence>
<keyword evidence="3" id="KW-1185">Reference proteome</keyword>
<reference evidence="2 3" key="1">
    <citation type="submission" date="2016-05" db="EMBL/GenBank/DDBJ databases">
        <title>A degradative enzymes factory behind the ericoid mycorrhizal symbiosis.</title>
        <authorList>
            <consortium name="DOE Joint Genome Institute"/>
            <person name="Martino E."/>
            <person name="Morin E."/>
            <person name="Grelet G."/>
            <person name="Kuo A."/>
            <person name="Kohler A."/>
            <person name="Daghino S."/>
            <person name="Barry K."/>
            <person name="Choi C."/>
            <person name="Cichocki N."/>
            <person name="Clum A."/>
            <person name="Copeland A."/>
            <person name="Hainaut M."/>
            <person name="Haridas S."/>
            <person name="Labutti K."/>
            <person name="Lindquist E."/>
            <person name="Lipzen A."/>
            <person name="Khouja H.-R."/>
            <person name="Murat C."/>
            <person name="Ohm R."/>
            <person name="Olson A."/>
            <person name="Spatafora J."/>
            <person name="Veneault-Fourrey C."/>
            <person name="Henrissat B."/>
            <person name="Grigoriev I."/>
            <person name="Martin F."/>
            <person name="Perotto S."/>
        </authorList>
    </citation>
    <scope>NUCLEOTIDE SEQUENCE [LARGE SCALE GENOMIC DNA]</scope>
    <source>
        <strain evidence="2 3">UAMH 7357</strain>
    </source>
</reference>
<dbReference type="AlphaFoldDB" id="A0A2J6PSI1"/>
<organism evidence="2 3">
    <name type="scientific">Hyaloscypha hepaticicola</name>
    <dbReference type="NCBI Taxonomy" id="2082293"/>
    <lineage>
        <taxon>Eukaryota</taxon>
        <taxon>Fungi</taxon>
        <taxon>Dikarya</taxon>
        <taxon>Ascomycota</taxon>
        <taxon>Pezizomycotina</taxon>
        <taxon>Leotiomycetes</taxon>
        <taxon>Helotiales</taxon>
        <taxon>Hyaloscyphaceae</taxon>
        <taxon>Hyaloscypha</taxon>
    </lineage>
</organism>
<accession>A0A2J6PSI1</accession>
<name>A0A2J6PSI1_9HELO</name>
<gene>
    <name evidence="2" type="ORF">NA56DRAFT_708205</name>
</gene>
<protein>
    <submittedName>
        <fullName evidence="2">Uncharacterized protein</fullName>
    </submittedName>
</protein>
<dbReference type="Proteomes" id="UP000235672">
    <property type="component" value="Unassembled WGS sequence"/>
</dbReference>
<proteinExistence type="predicted"/>